<feature type="compositionally biased region" description="Polar residues" evidence="3">
    <location>
        <begin position="231"/>
        <end position="249"/>
    </location>
</feature>
<feature type="region of interest" description="Disordered" evidence="3">
    <location>
        <begin position="351"/>
        <end position="385"/>
    </location>
</feature>
<dbReference type="SUPFAM" id="SSF54277">
    <property type="entry name" value="CAD &amp; PB1 domains"/>
    <property type="match status" value="1"/>
</dbReference>
<dbReference type="InterPro" id="IPR053793">
    <property type="entry name" value="PB1-like"/>
</dbReference>
<dbReference type="PROSITE" id="PS51745">
    <property type="entry name" value="PB1"/>
    <property type="match status" value="1"/>
</dbReference>
<keyword evidence="2" id="KW-0802">TPR repeat</keyword>
<dbReference type="GeneID" id="18475065"/>
<evidence type="ECO:0000256" key="3">
    <source>
        <dbReference type="SAM" id="MobiDB-lite"/>
    </source>
</evidence>
<feature type="domain" description="PB1" evidence="4">
    <location>
        <begin position="492"/>
        <end position="581"/>
    </location>
</feature>
<reference evidence="5 6" key="1">
    <citation type="journal article" date="2012" name="Fungal Genet. Biol.">
        <title>The genome of the xerotolerant mold Wallemia sebi reveals adaptations to osmotic stress and suggests cryptic sexual reproduction.</title>
        <authorList>
            <person name="Padamsee M."/>
            <person name="Kumar T.K.A."/>
            <person name="Riley R."/>
            <person name="Binder M."/>
            <person name="Boyd A."/>
            <person name="Calvo A.M."/>
            <person name="Furukawa K."/>
            <person name="Hesse C."/>
            <person name="Hohmann S."/>
            <person name="James T.Y."/>
            <person name="LaButti K."/>
            <person name="Lapidus A."/>
            <person name="Lindquist E."/>
            <person name="Lucas S."/>
            <person name="Miller K."/>
            <person name="Shantappa S."/>
            <person name="Grigoriev I.V."/>
            <person name="Hibbett D.S."/>
            <person name="McLaughlin D.J."/>
            <person name="Spatafora J.W."/>
            <person name="Aime M.C."/>
        </authorList>
    </citation>
    <scope>NUCLEOTIDE SEQUENCE [LARGE SCALE GENOMIC DNA]</scope>
    <source>
        <strain evidence="6">ATCC MYA-4683 / CBS 633.66</strain>
    </source>
</reference>
<keyword evidence="1" id="KW-0677">Repeat</keyword>
<dbReference type="HOGENOM" id="CLU_020375_0_0_1"/>
<feature type="region of interest" description="Disordered" evidence="3">
    <location>
        <begin position="225"/>
        <end position="252"/>
    </location>
</feature>
<name>I4Y7F4_WALMC</name>
<keyword evidence="6" id="KW-1185">Reference proteome</keyword>
<dbReference type="RefSeq" id="XP_006960038.1">
    <property type="nucleotide sequence ID" value="XM_006959976.1"/>
</dbReference>
<dbReference type="EMBL" id="JH668244">
    <property type="protein sequence ID" value="EIM19896.1"/>
    <property type="molecule type" value="Genomic_DNA"/>
</dbReference>
<evidence type="ECO:0000313" key="6">
    <source>
        <dbReference type="Proteomes" id="UP000005242"/>
    </source>
</evidence>
<dbReference type="KEGG" id="wse:WALSEDRAFT_65894"/>
<dbReference type="PANTHER" id="PTHR15175:SF0">
    <property type="entry name" value="SH3 DOMAIN-CONTAINING PROTEIN C23A1.17"/>
    <property type="match status" value="1"/>
</dbReference>
<dbReference type="InterPro" id="IPR000270">
    <property type="entry name" value="PB1_dom"/>
</dbReference>
<proteinExistence type="predicted"/>
<accession>I4Y7F4</accession>
<dbReference type="InterPro" id="IPR019734">
    <property type="entry name" value="TPR_rpt"/>
</dbReference>
<dbReference type="STRING" id="671144.I4Y7F4"/>
<evidence type="ECO:0000259" key="4">
    <source>
        <dbReference type="PROSITE" id="PS51745"/>
    </source>
</evidence>
<protein>
    <recommendedName>
        <fullName evidence="4">PB1 domain-containing protein</fullName>
    </recommendedName>
</protein>
<organism evidence="5 6">
    <name type="scientific">Wallemia mellicola (strain ATCC MYA-4683 / CBS 633.66)</name>
    <name type="common">Wallemia sebi (CBS 633.66)</name>
    <dbReference type="NCBI Taxonomy" id="671144"/>
    <lineage>
        <taxon>Eukaryota</taxon>
        <taxon>Fungi</taxon>
        <taxon>Dikarya</taxon>
        <taxon>Basidiomycota</taxon>
        <taxon>Wallemiomycotina</taxon>
        <taxon>Wallemiomycetes</taxon>
        <taxon>Wallemiales</taxon>
        <taxon>Wallemiaceae</taxon>
        <taxon>Wallemia</taxon>
    </lineage>
</organism>
<gene>
    <name evidence="5" type="ORF">WALSEDRAFT_65894</name>
</gene>
<sequence>MSLKDELTIWSQALEAYDREDVAQAVNSFKTIAHTSKIQFNIAMIYDGLAIDKEALKCFLRSSELDPYLAIAHFQAGVSSFKQNCMNAAIHSFEICIECLRGNISIDYAQIGLDYSLHISEVQFNLGVCLISAGRTQLGFNRLRLALDKSEKPEHVIIESVLNNSGRSASLFAVPVGMLFQPPEVKIKNLGVKDYLGRSQLISTSHSYDLSTDFAGFKLLDNNQKRPKTAQDGSNRPSVLLGRSNTTPPIKSDAATIPILRSRTSSRANLTTSAYPKSAVINEDIISEDKSDVDDKDFEINNNFQNQKQTSTKTEMYFTRRQFDQSSAELENNMLNGKVNDYDLSSALHTKRPPPILTLPLHKSNSPLPTPSTSASSEDSEKSFRQAIDEKLNSGKKQLRPAFINRSFSTLRTKSNNLISSKRSSSSIPKQWPSTSEHGTPMAVSPVGPISAPLPGSFVSTGPGTMKRTHSDTDGQLTPPTQELKCSVPNFNIRIKIFLNKDVRGMIISAKETPYEKFRDSVHSKFPHIEPPRLAIKFKDDDDLVTILDDTDWEMAIECAHVEAELKKRSYGTLEIYCSERRS</sequence>
<dbReference type="AlphaFoldDB" id="I4Y7F4"/>
<evidence type="ECO:0000313" key="5">
    <source>
        <dbReference type="EMBL" id="EIM19896.1"/>
    </source>
</evidence>
<feature type="region of interest" description="Disordered" evidence="3">
    <location>
        <begin position="419"/>
        <end position="441"/>
    </location>
</feature>
<dbReference type="Gene3D" id="1.25.40.10">
    <property type="entry name" value="Tetratricopeptide repeat domain"/>
    <property type="match status" value="1"/>
</dbReference>
<evidence type="ECO:0000256" key="2">
    <source>
        <dbReference type="ARBA" id="ARBA00022803"/>
    </source>
</evidence>
<dbReference type="Pfam" id="PF00564">
    <property type="entry name" value="PB1"/>
    <property type="match status" value="1"/>
</dbReference>
<dbReference type="InterPro" id="IPR011990">
    <property type="entry name" value="TPR-like_helical_dom_sf"/>
</dbReference>
<dbReference type="InterPro" id="IPR051864">
    <property type="entry name" value="NCF2_NOXA1"/>
</dbReference>
<dbReference type="eggNOG" id="KOG4225">
    <property type="taxonomic scope" value="Eukaryota"/>
</dbReference>
<dbReference type="Gene3D" id="3.10.20.90">
    <property type="entry name" value="Phosphatidylinositol 3-kinase Catalytic Subunit, Chain A, domain 1"/>
    <property type="match status" value="1"/>
</dbReference>
<dbReference type="Proteomes" id="UP000005242">
    <property type="component" value="Unassembled WGS sequence"/>
</dbReference>
<dbReference type="SMART" id="SM00028">
    <property type="entry name" value="TPR"/>
    <property type="match status" value="3"/>
</dbReference>
<evidence type="ECO:0000256" key="1">
    <source>
        <dbReference type="ARBA" id="ARBA00022737"/>
    </source>
</evidence>
<dbReference type="OMA" id="IRVKIHY"/>
<feature type="compositionally biased region" description="Low complexity" evidence="3">
    <location>
        <begin position="364"/>
        <end position="377"/>
    </location>
</feature>
<dbReference type="PANTHER" id="PTHR15175">
    <property type="entry name" value="NEUTROPHIL CYTOSOLIC FACTOR 2, NEUTROPHIL NADPH OXIDASE FACTOR 2"/>
    <property type="match status" value="1"/>
</dbReference>
<dbReference type="InParanoid" id="I4Y7F4"/>
<dbReference type="SUPFAM" id="SSF48452">
    <property type="entry name" value="TPR-like"/>
    <property type="match status" value="1"/>
</dbReference>
<dbReference type="OrthoDB" id="9450131at2759"/>
<feature type="compositionally biased region" description="Low complexity" evidence="3">
    <location>
        <begin position="419"/>
        <end position="428"/>
    </location>
</feature>